<accession>A0AA41YAN1</accession>
<organism evidence="1 2">
    <name type="scientific">Gaoshiqia sediminis</name>
    <dbReference type="NCBI Taxonomy" id="2986998"/>
    <lineage>
        <taxon>Bacteria</taxon>
        <taxon>Pseudomonadati</taxon>
        <taxon>Bacteroidota</taxon>
        <taxon>Bacteroidia</taxon>
        <taxon>Marinilabiliales</taxon>
        <taxon>Prolixibacteraceae</taxon>
        <taxon>Gaoshiqia</taxon>
    </lineage>
</organism>
<proteinExistence type="predicted"/>
<name>A0AA41YAN1_9BACT</name>
<protein>
    <submittedName>
        <fullName evidence="1">Uncharacterized protein</fullName>
    </submittedName>
</protein>
<comment type="caution">
    <text evidence="1">The sequence shown here is derived from an EMBL/GenBank/DDBJ whole genome shotgun (WGS) entry which is preliminary data.</text>
</comment>
<dbReference type="Proteomes" id="UP001163821">
    <property type="component" value="Unassembled WGS sequence"/>
</dbReference>
<sequence length="129" mass="15509">MKEIFEKWEYFNLLFWCTVDWKGTTLACDGMEFHSHSDKTRIFYALQHAHTSYICFLEDKLRHLHLVHNGELKYEELEGISYSEEDINALIETFQILKQRRDVNGDESFVNIKVKERPWFLQNSKKFGL</sequence>
<dbReference type="EMBL" id="JAPAAF010000028">
    <property type="protein sequence ID" value="MCW0484108.1"/>
    <property type="molecule type" value="Genomic_DNA"/>
</dbReference>
<keyword evidence="2" id="KW-1185">Reference proteome</keyword>
<evidence type="ECO:0000313" key="2">
    <source>
        <dbReference type="Proteomes" id="UP001163821"/>
    </source>
</evidence>
<evidence type="ECO:0000313" key="1">
    <source>
        <dbReference type="EMBL" id="MCW0484108.1"/>
    </source>
</evidence>
<gene>
    <name evidence="1" type="ORF">N2K84_15305</name>
</gene>
<reference evidence="1" key="1">
    <citation type="submission" date="2022-10" db="EMBL/GenBank/DDBJ databases">
        <title>Gaoshiqiia sediminis gen. nov., sp. nov., isolated from coastal sediment.</title>
        <authorList>
            <person name="Yu W.X."/>
            <person name="Mu D.S."/>
            <person name="Du J.Z."/>
            <person name="Liang Y.Q."/>
        </authorList>
    </citation>
    <scope>NUCLEOTIDE SEQUENCE</scope>
    <source>
        <strain evidence="1">A06</strain>
    </source>
</reference>
<dbReference type="AlphaFoldDB" id="A0AA41YAN1"/>